<organism evidence="1 2">
    <name type="scientific">Methylovulum psychrotolerans</name>
    <dbReference type="NCBI Taxonomy" id="1704499"/>
    <lineage>
        <taxon>Bacteria</taxon>
        <taxon>Pseudomonadati</taxon>
        <taxon>Pseudomonadota</taxon>
        <taxon>Gammaproteobacteria</taxon>
        <taxon>Methylococcales</taxon>
        <taxon>Methylococcaceae</taxon>
        <taxon>Methylovulum</taxon>
    </lineage>
</organism>
<evidence type="ECO:0000313" key="1">
    <source>
        <dbReference type="EMBL" id="POZ52708.1"/>
    </source>
</evidence>
<dbReference type="SUPFAM" id="SSF56219">
    <property type="entry name" value="DNase I-like"/>
    <property type="match status" value="1"/>
</dbReference>
<dbReference type="GO" id="GO:0003824">
    <property type="term" value="F:catalytic activity"/>
    <property type="evidence" value="ECO:0007669"/>
    <property type="project" value="InterPro"/>
</dbReference>
<sequence>MTFLFWNMRRTQRLDILCGLVREFDVDVLMLAENVLSAGKVVSQLNSLGTGGFHYNSGQCERIDIFSKLKDIHIQPHFESKHITIRHLKIPDLLLVIAHLPSKLRNSNDSLAFYMAEMARDIIKMENKMGHKLTVIVGDLNMNPFEMGMVAASGLHAMMDRKIAEKKQRKIQEKEYPFFYNPMWSLLGDASHGPPGSHYYWKSEQVTYFWNMFDQVLLRPDVLPMFANSTLKIIDRVGDISLLNRNGIPDKNISDHLPILFQLNC</sequence>
<dbReference type="Proteomes" id="UP000237423">
    <property type="component" value="Unassembled WGS sequence"/>
</dbReference>
<name>A0A2S5CPI8_9GAMM</name>
<protein>
    <submittedName>
        <fullName evidence="1">Uncharacterized protein</fullName>
    </submittedName>
</protein>
<dbReference type="Gene3D" id="3.60.10.10">
    <property type="entry name" value="Endonuclease/exonuclease/phosphatase"/>
    <property type="match status" value="1"/>
</dbReference>
<proteinExistence type="predicted"/>
<dbReference type="InterPro" id="IPR036691">
    <property type="entry name" value="Endo/exonu/phosph_ase_sf"/>
</dbReference>
<reference evidence="1 2" key="1">
    <citation type="submission" date="2017-11" db="EMBL/GenBank/DDBJ databases">
        <title>Draft Genome Sequence of Methylobacter psychrotolerans Sph1T, an Obligate Methanotroph from Low-Temperature Environments.</title>
        <authorList>
            <person name="Oshkin I.Y."/>
            <person name="Miroshnikov K."/>
            <person name="Belova S.E."/>
            <person name="Korzhenkov A."/>
            <person name="Toshchakov S.V."/>
            <person name="Dedysh S.N."/>
        </authorList>
    </citation>
    <scope>NUCLEOTIDE SEQUENCE [LARGE SCALE GENOMIC DNA]</scope>
    <source>
        <strain evidence="1 2">Sph1</strain>
    </source>
</reference>
<dbReference type="AlphaFoldDB" id="A0A2S5CPI8"/>
<gene>
    <name evidence="1" type="ORF">AADEFJLK_01315</name>
</gene>
<evidence type="ECO:0000313" key="2">
    <source>
        <dbReference type="Proteomes" id="UP000237423"/>
    </source>
</evidence>
<dbReference type="EMBL" id="PGFZ01000002">
    <property type="protein sequence ID" value="POZ52708.1"/>
    <property type="molecule type" value="Genomic_DNA"/>
</dbReference>
<comment type="caution">
    <text evidence="1">The sequence shown here is derived from an EMBL/GenBank/DDBJ whole genome shotgun (WGS) entry which is preliminary data.</text>
</comment>
<accession>A0A2S5CPI8</accession>